<dbReference type="Proteomes" id="UP000467327">
    <property type="component" value="Chromosome"/>
</dbReference>
<dbReference type="Gene3D" id="1.10.10.60">
    <property type="entry name" value="Homeodomain-like"/>
    <property type="match status" value="1"/>
</dbReference>
<evidence type="ECO:0000313" key="1">
    <source>
        <dbReference type="EMBL" id="BBX09443.1"/>
    </source>
</evidence>
<dbReference type="OrthoDB" id="3699823at2"/>
<sequence length="149" mass="16410">MRKKHLKAALAQEKSLGDTLISENDQLKVDLAEAEANLSVASRCNIELRADNTAVHAANVKLARRLNEALESNRDLSSKLRRATDLFGNAMALAKPDTGPDRANRQKLTEQEVKDIRAAYRGGMKQKDLAANYGVNPATISRTVRGLYH</sequence>
<dbReference type="RefSeq" id="WP_115321703.1">
    <property type="nucleotide sequence ID" value="NZ_AP022561.1"/>
</dbReference>
<dbReference type="EMBL" id="AP022561">
    <property type="protein sequence ID" value="BBX09443.1"/>
    <property type="molecule type" value="Genomic_DNA"/>
</dbReference>
<dbReference type="KEGG" id="maic:MAIC_42460"/>
<name>A0A378VC68_9MYCO</name>
<dbReference type="AlphaFoldDB" id="A0A378VC68"/>
<organism evidence="1 2">
    <name type="scientific">Mycolicibacterium aichiense</name>
    <dbReference type="NCBI Taxonomy" id="1799"/>
    <lineage>
        <taxon>Bacteria</taxon>
        <taxon>Bacillati</taxon>
        <taxon>Actinomycetota</taxon>
        <taxon>Actinomycetes</taxon>
        <taxon>Mycobacteriales</taxon>
        <taxon>Mycobacteriaceae</taxon>
        <taxon>Mycolicibacterium</taxon>
    </lineage>
</organism>
<evidence type="ECO:0000313" key="2">
    <source>
        <dbReference type="Proteomes" id="UP000467327"/>
    </source>
</evidence>
<gene>
    <name evidence="1" type="ORF">MAIC_42460</name>
</gene>
<reference evidence="1 2" key="1">
    <citation type="journal article" date="2019" name="Emerg. Microbes Infect.">
        <title>Comprehensive subspecies identification of 175 nontuberculous mycobacteria species based on 7547 genomic profiles.</title>
        <authorList>
            <person name="Matsumoto Y."/>
            <person name="Kinjo T."/>
            <person name="Motooka D."/>
            <person name="Nabeya D."/>
            <person name="Jung N."/>
            <person name="Uechi K."/>
            <person name="Horii T."/>
            <person name="Iida T."/>
            <person name="Fujita J."/>
            <person name="Nakamura S."/>
        </authorList>
    </citation>
    <scope>NUCLEOTIDE SEQUENCE [LARGE SCALE GENOMIC DNA]</scope>
    <source>
        <strain evidence="1 2">JCM 6376</strain>
    </source>
</reference>
<protein>
    <submittedName>
        <fullName evidence="1">Uncharacterized protein</fullName>
    </submittedName>
</protein>
<proteinExistence type="predicted"/>
<accession>A0A378VC68</accession>
<keyword evidence="2" id="KW-1185">Reference proteome</keyword>